<dbReference type="EMBL" id="BMAT01010936">
    <property type="protein sequence ID" value="GFR63574.1"/>
    <property type="molecule type" value="Genomic_DNA"/>
</dbReference>
<dbReference type="AlphaFoldDB" id="A0AAV4ERZ1"/>
<dbReference type="Proteomes" id="UP000762676">
    <property type="component" value="Unassembled WGS sequence"/>
</dbReference>
<keyword evidence="2" id="KW-1185">Reference proteome</keyword>
<protein>
    <submittedName>
        <fullName evidence="1">Uncharacterized protein</fullName>
    </submittedName>
</protein>
<name>A0AAV4ERZ1_9GAST</name>
<accession>A0AAV4ERZ1</accession>
<organism evidence="1 2">
    <name type="scientific">Elysia marginata</name>
    <dbReference type="NCBI Taxonomy" id="1093978"/>
    <lineage>
        <taxon>Eukaryota</taxon>
        <taxon>Metazoa</taxon>
        <taxon>Spiralia</taxon>
        <taxon>Lophotrochozoa</taxon>
        <taxon>Mollusca</taxon>
        <taxon>Gastropoda</taxon>
        <taxon>Heterobranchia</taxon>
        <taxon>Euthyneura</taxon>
        <taxon>Panpulmonata</taxon>
        <taxon>Sacoglossa</taxon>
        <taxon>Placobranchoidea</taxon>
        <taxon>Plakobranchidae</taxon>
        <taxon>Elysia</taxon>
    </lineage>
</organism>
<proteinExistence type="predicted"/>
<gene>
    <name evidence="1" type="ORF">ElyMa_005486600</name>
</gene>
<feature type="non-terminal residue" evidence="1">
    <location>
        <position position="1"/>
    </location>
</feature>
<evidence type="ECO:0000313" key="1">
    <source>
        <dbReference type="EMBL" id="GFR63574.1"/>
    </source>
</evidence>
<sequence>QVENDLLSSTARLETGAVVIPMMPIPSGKEFINSLAIQFSAENLSVPALQKLLSIGQSMDSLEAEQGREELLAVAGEFTRHLPRFAIDSIDLDTVQGSVSLGFSVQGNQHTGDLLTQYLNEPPVTEADSQAMSKQALNAVNSTVSFSATDSMLNWGCEHFGSAAAMADGNPPSHAKRMATLCQEMATSGDFLMMACDTEVDIARKQLCLTAMEEVRKPWVEERKLMFRLEEGIFSINDVPVELPVGP</sequence>
<reference evidence="1 2" key="1">
    <citation type="journal article" date="2021" name="Elife">
        <title>Chloroplast acquisition without the gene transfer in kleptoplastic sea slugs, Plakobranchus ocellatus.</title>
        <authorList>
            <person name="Maeda T."/>
            <person name="Takahashi S."/>
            <person name="Yoshida T."/>
            <person name="Shimamura S."/>
            <person name="Takaki Y."/>
            <person name="Nagai Y."/>
            <person name="Toyoda A."/>
            <person name="Suzuki Y."/>
            <person name="Arimoto A."/>
            <person name="Ishii H."/>
            <person name="Satoh N."/>
            <person name="Nishiyama T."/>
            <person name="Hasebe M."/>
            <person name="Maruyama T."/>
            <person name="Minagawa J."/>
            <person name="Obokata J."/>
            <person name="Shigenobu S."/>
        </authorList>
    </citation>
    <scope>NUCLEOTIDE SEQUENCE [LARGE SCALE GENOMIC DNA]</scope>
</reference>
<comment type="caution">
    <text evidence="1">The sequence shown here is derived from an EMBL/GenBank/DDBJ whole genome shotgun (WGS) entry which is preliminary data.</text>
</comment>
<evidence type="ECO:0000313" key="2">
    <source>
        <dbReference type="Proteomes" id="UP000762676"/>
    </source>
</evidence>